<dbReference type="GO" id="GO:0015234">
    <property type="term" value="F:thiamine transmembrane transporter activity"/>
    <property type="evidence" value="ECO:0007669"/>
    <property type="project" value="InterPro"/>
</dbReference>
<feature type="transmembrane region" description="Helical" evidence="1">
    <location>
        <begin position="33"/>
        <end position="50"/>
    </location>
</feature>
<keyword evidence="1" id="KW-0472">Membrane</keyword>
<sequence>MKSAQRFSTIVEGLLLVSLALLIESVFPDDITARAIPLRVGLSLLLLYAFRRGPLAGFAAGFIFGGLNAWLIMPESYGSWPIILAMGGIGLALGVASLFARNLQRTLHNKRMKSVYLNLVTGTVLSLLLYFAGELVINRWLFDLNALPLSTQLRVTAVGFAFNLVLSLVILILLLNIQSKYFIPKNTPYISRKERSRLLND</sequence>
<evidence type="ECO:0000256" key="1">
    <source>
        <dbReference type="SAM" id="Phobius"/>
    </source>
</evidence>
<dbReference type="Gene3D" id="1.10.1760.20">
    <property type="match status" value="1"/>
</dbReference>
<dbReference type="GO" id="GO:0005886">
    <property type="term" value="C:plasma membrane"/>
    <property type="evidence" value="ECO:0007669"/>
    <property type="project" value="InterPro"/>
</dbReference>
<proteinExistence type="predicted"/>
<dbReference type="RefSeq" id="WP_268751812.1">
    <property type="nucleotide sequence ID" value="NZ_JAPRFQ010000001.1"/>
</dbReference>
<name>A0A9X3FUL6_9LACT</name>
<gene>
    <name evidence="2" type="ORF">OW157_02790</name>
</gene>
<protein>
    <submittedName>
        <fullName evidence="2">Energy-coupled thiamine transporter ThiT</fullName>
    </submittedName>
</protein>
<dbReference type="Proteomes" id="UP001146670">
    <property type="component" value="Unassembled WGS sequence"/>
</dbReference>
<organism evidence="2 3">
    <name type="scientific">Aerococcus kribbianus</name>
    <dbReference type="NCBI Taxonomy" id="2999064"/>
    <lineage>
        <taxon>Bacteria</taxon>
        <taxon>Bacillati</taxon>
        <taxon>Bacillota</taxon>
        <taxon>Bacilli</taxon>
        <taxon>Lactobacillales</taxon>
        <taxon>Aerococcaceae</taxon>
        <taxon>Aerococcus</taxon>
    </lineage>
</organism>
<dbReference type="AlphaFoldDB" id="A0A9X3FUL6"/>
<keyword evidence="1" id="KW-0812">Transmembrane</keyword>
<feature type="transmembrane region" description="Helical" evidence="1">
    <location>
        <begin position="153"/>
        <end position="175"/>
    </location>
</feature>
<keyword evidence="1" id="KW-1133">Transmembrane helix</keyword>
<feature type="transmembrane region" description="Helical" evidence="1">
    <location>
        <begin position="7"/>
        <end position="27"/>
    </location>
</feature>
<accession>A0A9X3FUL6</accession>
<dbReference type="EMBL" id="JAPRFR010000001">
    <property type="protein sequence ID" value="MCZ0725494.1"/>
    <property type="molecule type" value="Genomic_DNA"/>
</dbReference>
<feature type="transmembrane region" description="Helical" evidence="1">
    <location>
        <begin position="115"/>
        <end position="133"/>
    </location>
</feature>
<comment type="caution">
    <text evidence="2">The sequence shown here is derived from an EMBL/GenBank/DDBJ whole genome shotgun (WGS) entry which is preliminary data.</text>
</comment>
<dbReference type="InterPro" id="IPR012651">
    <property type="entry name" value="Thia_Transptr_ThiT"/>
</dbReference>
<feature type="transmembrane region" description="Helical" evidence="1">
    <location>
        <begin position="55"/>
        <end position="73"/>
    </location>
</feature>
<keyword evidence="3" id="KW-1185">Reference proteome</keyword>
<reference evidence="2" key="1">
    <citation type="submission" date="2022-12" db="EMBL/GenBank/DDBJ databases">
        <title>Description and comparative metabolic analysis of Aerococcus sp. nov., isolated from the feces of a pig.</title>
        <authorList>
            <person name="Chang Y.-H."/>
        </authorList>
    </citation>
    <scope>NUCLEOTIDE SEQUENCE</scope>
    <source>
        <strain evidence="2">YH-aer222</strain>
    </source>
</reference>
<evidence type="ECO:0000313" key="3">
    <source>
        <dbReference type="Proteomes" id="UP001146670"/>
    </source>
</evidence>
<feature type="transmembrane region" description="Helical" evidence="1">
    <location>
        <begin position="79"/>
        <end position="103"/>
    </location>
</feature>
<dbReference type="Pfam" id="PF09515">
    <property type="entry name" value="Thia_YuaJ"/>
    <property type="match status" value="1"/>
</dbReference>
<evidence type="ECO:0000313" key="2">
    <source>
        <dbReference type="EMBL" id="MCZ0725494.1"/>
    </source>
</evidence>